<evidence type="ECO:0000313" key="1">
    <source>
        <dbReference type="EMBL" id="EFF78931.1"/>
    </source>
</evidence>
<gene>
    <name evidence="1" type="ORF">HMPREF0970_02198</name>
</gene>
<organism evidence="1 2">
    <name type="scientific">Schaalia odontolytica F0309</name>
    <dbReference type="NCBI Taxonomy" id="649742"/>
    <lineage>
        <taxon>Bacteria</taxon>
        <taxon>Bacillati</taxon>
        <taxon>Actinomycetota</taxon>
        <taxon>Actinomycetes</taxon>
        <taxon>Actinomycetales</taxon>
        <taxon>Actinomycetaceae</taxon>
        <taxon>Schaalia</taxon>
    </lineage>
</organism>
<accession>D4U1U5</accession>
<protein>
    <submittedName>
        <fullName evidence="1">Uncharacterized protein</fullName>
    </submittedName>
</protein>
<dbReference type="Proteomes" id="UP000003150">
    <property type="component" value="Unassembled WGS sequence"/>
</dbReference>
<dbReference type="EMBL" id="ACYT02000078">
    <property type="protein sequence ID" value="EFF78931.1"/>
    <property type="molecule type" value="Genomic_DNA"/>
</dbReference>
<evidence type="ECO:0000313" key="2">
    <source>
        <dbReference type="Proteomes" id="UP000003150"/>
    </source>
</evidence>
<sequence length="53" mass="5771">MSKGLRARIEGPSWQGIPCHDAPVTFGAHVTRVTIVVSEQTECGQGVSHFCCW</sequence>
<reference evidence="1 2" key="1">
    <citation type="submission" date="2009-10" db="EMBL/GenBank/DDBJ databases">
        <authorList>
            <person name="Weinstock G."/>
            <person name="Sodergren E."/>
            <person name="Clifton S."/>
            <person name="Fulton L."/>
            <person name="Fulton B."/>
            <person name="Courtney L."/>
            <person name="Fronick C."/>
            <person name="Harrison M."/>
            <person name="Strong C."/>
            <person name="Farmer C."/>
            <person name="Delahaunty K."/>
            <person name="Markovic C."/>
            <person name="Hall O."/>
            <person name="Minx P."/>
            <person name="Tomlinson C."/>
            <person name="Mitreva M."/>
            <person name="Nelson J."/>
            <person name="Hou S."/>
            <person name="Wollam A."/>
            <person name="Pepin K.H."/>
            <person name="Johnson M."/>
            <person name="Bhonagiri V."/>
            <person name="Nash W.E."/>
            <person name="Warren W."/>
            <person name="Chinwalla A."/>
            <person name="Mardis E.R."/>
            <person name="Wilson R.K."/>
        </authorList>
    </citation>
    <scope>NUCLEOTIDE SEQUENCE [LARGE SCALE GENOMIC DNA]</scope>
    <source>
        <strain evidence="1 2">F0309</strain>
    </source>
</reference>
<name>D4U1U5_9ACTO</name>
<dbReference type="HOGENOM" id="CLU_3057675_0_0_11"/>
<dbReference type="AlphaFoldDB" id="D4U1U5"/>
<comment type="caution">
    <text evidence="1">The sequence shown here is derived from an EMBL/GenBank/DDBJ whole genome shotgun (WGS) entry which is preliminary data.</text>
</comment>
<proteinExistence type="predicted"/>